<keyword evidence="4 9" id="KW-1133">Transmembrane helix</keyword>
<evidence type="ECO:0000256" key="1">
    <source>
        <dbReference type="ARBA" id="ARBA00004141"/>
    </source>
</evidence>
<sequence>MDDDDLLNIDTSEYNFPNVLWHIKPTIEITIKATAMVLVGATGIFLNSVVLIVLIKNRWLWNASNYLIGNLAFVDLITLIFCPWFMLVRDFYQNYVLQRFGCQFEGFMQATLLLASVGAIMLVSYDRLSVAALTPDAKITKTYVPRLIGATWFVSIALSLPWIIKREYMERQWKNHLEKFCVEDPHVLGIYWHFTLSLLVWIPLGLMVVTYGTIMWKLEWSARKLSARGGGRAVVKAKRKTMRIAALVLLVAVICRIPYTILVFWRDRLSLEINSVQGGYDIMWFAANYLIYMDCAINPLIYGFTNFRFRKAMDRTPGIALFKFGSWCCVCSMFKRNPELPIDNASEKIFVIETTPRPNKKLVHVIKNILHIKKDTLEVSVKVDEVTKPTKMTPVKMDN</sequence>
<feature type="domain" description="G-protein coupled receptors family 1 profile" evidence="10">
    <location>
        <begin position="46"/>
        <end position="302"/>
    </location>
</feature>
<feature type="transmembrane region" description="Helical" evidence="9">
    <location>
        <begin position="146"/>
        <end position="164"/>
    </location>
</feature>
<comment type="subcellular location">
    <subcellularLocation>
        <location evidence="1">Membrane</location>
        <topology evidence="1">Multi-pass membrane protein</topology>
    </subcellularLocation>
</comment>
<dbReference type="PANTHER" id="PTHR45695:SF9">
    <property type="entry name" value="LEUCOKININ RECEPTOR"/>
    <property type="match status" value="1"/>
</dbReference>
<dbReference type="OrthoDB" id="9946013at2759"/>
<dbReference type="GO" id="GO:0004930">
    <property type="term" value="F:G protein-coupled receptor activity"/>
    <property type="evidence" value="ECO:0007669"/>
    <property type="project" value="UniProtKB-KW"/>
</dbReference>
<organism evidence="11 12">
    <name type="scientific">Diatraea saccharalis</name>
    <name type="common">sugarcane borer</name>
    <dbReference type="NCBI Taxonomy" id="40085"/>
    <lineage>
        <taxon>Eukaryota</taxon>
        <taxon>Metazoa</taxon>
        <taxon>Ecdysozoa</taxon>
        <taxon>Arthropoda</taxon>
        <taxon>Hexapoda</taxon>
        <taxon>Insecta</taxon>
        <taxon>Pterygota</taxon>
        <taxon>Neoptera</taxon>
        <taxon>Endopterygota</taxon>
        <taxon>Lepidoptera</taxon>
        <taxon>Glossata</taxon>
        <taxon>Ditrysia</taxon>
        <taxon>Pyraloidea</taxon>
        <taxon>Crambidae</taxon>
        <taxon>Crambinae</taxon>
        <taxon>Diatraea</taxon>
    </lineage>
</organism>
<evidence type="ECO:0000256" key="6">
    <source>
        <dbReference type="ARBA" id="ARBA00023136"/>
    </source>
</evidence>
<evidence type="ECO:0000256" key="3">
    <source>
        <dbReference type="ARBA" id="ARBA00022692"/>
    </source>
</evidence>
<dbReference type="Pfam" id="PF00001">
    <property type="entry name" value="7tm_1"/>
    <property type="match status" value="1"/>
</dbReference>
<proteinExistence type="inferred from homology"/>
<evidence type="ECO:0000256" key="9">
    <source>
        <dbReference type="SAM" id="Phobius"/>
    </source>
</evidence>
<dbReference type="EMBL" id="OU893333">
    <property type="protein sequence ID" value="CAG9788860.1"/>
    <property type="molecule type" value="Genomic_DNA"/>
</dbReference>
<dbReference type="InterPro" id="IPR000276">
    <property type="entry name" value="GPCR_Rhodpsn"/>
</dbReference>
<dbReference type="GO" id="GO:0005886">
    <property type="term" value="C:plasma membrane"/>
    <property type="evidence" value="ECO:0007669"/>
    <property type="project" value="TreeGrafter"/>
</dbReference>
<reference evidence="11" key="2">
    <citation type="submission" date="2022-10" db="EMBL/GenBank/DDBJ databases">
        <authorList>
            <consortium name="ENA_rothamsted_submissions"/>
            <consortium name="culmorum"/>
            <person name="King R."/>
        </authorList>
    </citation>
    <scope>NUCLEOTIDE SEQUENCE</scope>
</reference>
<evidence type="ECO:0000313" key="12">
    <source>
        <dbReference type="Proteomes" id="UP001153714"/>
    </source>
</evidence>
<protein>
    <recommendedName>
        <fullName evidence="10">G-protein coupled receptors family 1 profile domain-containing protein</fullName>
    </recommendedName>
</protein>
<keyword evidence="6 9" id="KW-0472">Membrane</keyword>
<name>A0A9N9WFL2_9NEOP</name>
<comment type="similarity">
    <text evidence="2">Belongs to the G-protein coupled receptor 1 family.</text>
</comment>
<dbReference type="InterPro" id="IPR017452">
    <property type="entry name" value="GPCR_Rhodpsn_7TM"/>
</dbReference>
<dbReference type="Proteomes" id="UP001153714">
    <property type="component" value="Chromosome 2"/>
</dbReference>
<dbReference type="PANTHER" id="PTHR45695">
    <property type="entry name" value="LEUCOKININ RECEPTOR-RELATED"/>
    <property type="match status" value="1"/>
</dbReference>
<keyword evidence="8" id="KW-0807">Transducer</keyword>
<evidence type="ECO:0000256" key="2">
    <source>
        <dbReference type="ARBA" id="ARBA00010663"/>
    </source>
</evidence>
<evidence type="ECO:0000256" key="7">
    <source>
        <dbReference type="ARBA" id="ARBA00023170"/>
    </source>
</evidence>
<keyword evidence="12" id="KW-1185">Reference proteome</keyword>
<accession>A0A9N9WFL2</accession>
<feature type="transmembrane region" description="Helical" evidence="9">
    <location>
        <begin position="107"/>
        <end position="125"/>
    </location>
</feature>
<keyword evidence="5" id="KW-0297">G-protein coupled receptor</keyword>
<dbReference type="AlphaFoldDB" id="A0A9N9WFL2"/>
<dbReference type="PRINTS" id="PR00237">
    <property type="entry name" value="GPCRRHODOPSN"/>
</dbReference>
<feature type="transmembrane region" description="Helical" evidence="9">
    <location>
        <begin position="190"/>
        <end position="214"/>
    </location>
</feature>
<feature type="transmembrane region" description="Helical" evidence="9">
    <location>
        <begin position="67"/>
        <end position="87"/>
    </location>
</feature>
<dbReference type="SUPFAM" id="SSF81321">
    <property type="entry name" value="Family A G protein-coupled receptor-like"/>
    <property type="match status" value="1"/>
</dbReference>
<dbReference type="PROSITE" id="PS50262">
    <property type="entry name" value="G_PROTEIN_RECEP_F1_2"/>
    <property type="match status" value="1"/>
</dbReference>
<keyword evidence="3 9" id="KW-0812">Transmembrane</keyword>
<evidence type="ECO:0000313" key="11">
    <source>
        <dbReference type="EMBL" id="CAG9788860.1"/>
    </source>
</evidence>
<feature type="transmembrane region" description="Helical" evidence="9">
    <location>
        <begin position="244"/>
        <end position="265"/>
    </location>
</feature>
<keyword evidence="7" id="KW-0675">Receptor</keyword>
<reference evidence="11" key="1">
    <citation type="submission" date="2021-12" db="EMBL/GenBank/DDBJ databases">
        <authorList>
            <person name="King R."/>
        </authorList>
    </citation>
    <scope>NUCLEOTIDE SEQUENCE</scope>
</reference>
<evidence type="ECO:0000256" key="5">
    <source>
        <dbReference type="ARBA" id="ARBA00023040"/>
    </source>
</evidence>
<evidence type="ECO:0000259" key="10">
    <source>
        <dbReference type="PROSITE" id="PS50262"/>
    </source>
</evidence>
<evidence type="ECO:0000256" key="4">
    <source>
        <dbReference type="ARBA" id="ARBA00022989"/>
    </source>
</evidence>
<dbReference type="Gene3D" id="1.20.1070.10">
    <property type="entry name" value="Rhodopsin 7-helix transmembrane proteins"/>
    <property type="match status" value="1"/>
</dbReference>
<gene>
    <name evidence="11" type="ORF">DIATSA_LOCUS6643</name>
</gene>
<feature type="transmembrane region" description="Helical" evidence="9">
    <location>
        <begin position="285"/>
        <end position="305"/>
    </location>
</feature>
<evidence type="ECO:0000256" key="8">
    <source>
        <dbReference type="ARBA" id="ARBA00023224"/>
    </source>
</evidence>
<feature type="transmembrane region" description="Helical" evidence="9">
    <location>
        <begin position="33"/>
        <end position="55"/>
    </location>
</feature>